<name>A0AAE0XMT0_9GAST</name>
<dbReference type="InterPro" id="IPR052728">
    <property type="entry name" value="O2_lipid_transport_reg"/>
</dbReference>
<sequence length="966" mass="108172">MTKTDFRQPKHKAQLLEANVSRVFPNDNIETHEKSSDSRAMNQKDSSIFLKIDSPERIHTSDVLEPNSPLVNEDKLNSTFFHQSRKTKRNVFSRGLEGYLSDIQQNFEAAGKQAVLSAAAAALSSAFHLPDNSLAAGKTNIIGKIGANINAGMKAEAAILDAALPMVKELLHIPDGQPRRSPLSLANVLDQSQCALDFERSLAALLAKKRWAGKLFDSWGKLPPGILKVYANFRGEYKECREIRAPAISANMNQLGKLSPNLNLASLENLAEEQNDADTDGSVAKSELVQFQNGLHRFPEFRGKFCHVGVTLKGIHIAGGKAFVSSPPVVVGLTMDWCVPSSCSESQITDLWNHTFTQLTKDKAFGMPVEPIPASCQEDLPRIEGKTIGILIFITLCLLGQGACTYYDVYYIQKPKWRLERLKSKFISKRNDLLTHTGTVQTRGQSEQREPLIARENHGPYPDDGNEALTSDDMAFYDPELRTSQQVIQVFSLYTNGQRLLNTKLAPHTLTCVHGIRAISMAWIVMGHSVLYSMPVAENTVDFYLRERKVIYSMIITNGPFSVDTFFILSGIMVGYTFLEIYEANSRFKWPVFVLYRFFRLSPSMVVVGALYICLWPVLGSGPAYPAKCPDEEVCTKYWYYSFFFINTVVETGRKVSTSCWYYSLFFINTVVETGRKVSTTCWYYSFFFINTVVETGRKCMGWTWYLSVDYQLYLLSPFLMVPIVRGWKKTGVTLAVLMSLGFIVAAGVISHKYKMAETLIQTATKDGGLVNVYEVLNKLYYVPWCRVAPYIMGLMLGYSFKVTERKIRVPKGVVIVGWTLSTATALFMVFGMYDSYSHRHLTTVLGAAIYNALKDAGFSMAVAWVIFACVTGHGGVVNSILSWKAFILVSRVTYCMYLVHIPILFYFAFTNEGTVWWTESYLVINWLGLLSVSTVVATIISLTTEAPSLRAQKLILTKLGFPVSG</sequence>
<feature type="transmembrane region" description="Helical" evidence="1">
    <location>
        <begin position="889"/>
        <end position="910"/>
    </location>
</feature>
<feature type="transmembrane region" description="Helical" evidence="1">
    <location>
        <begin position="782"/>
        <end position="801"/>
    </location>
</feature>
<dbReference type="PANTHER" id="PTHR11161">
    <property type="entry name" value="O-ACYLTRANSFERASE"/>
    <property type="match status" value="1"/>
</dbReference>
<dbReference type="InterPro" id="IPR006621">
    <property type="entry name" value="Nose-resist-to-fluoxetine_N"/>
</dbReference>
<dbReference type="PROSITE" id="PS00018">
    <property type="entry name" value="EF_HAND_1"/>
    <property type="match status" value="1"/>
</dbReference>
<feature type="transmembrane region" description="Helical" evidence="1">
    <location>
        <begin position="732"/>
        <end position="750"/>
    </location>
</feature>
<accession>A0AAE0XMT0</accession>
<feature type="transmembrane region" description="Helical" evidence="1">
    <location>
        <begin position="703"/>
        <end position="725"/>
    </location>
</feature>
<dbReference type="Proteomes" id="UP001283361">
    <property type="component" value="Unassembled WGS sequence"/>
</dbReference>
<keyword evidence="4" id="KW-1185">Reference proteome</keyword>
<dbReference type="AlphaFoldDB" id="A0AAE0XMT0"/>
<protein>
    <recommendedName>
        <fullName evidence="2">Nose resistant-to-fluoxetine protein N-terminal domain-containing protein</fullName>
    </recommendedName>
</protein>
<keyword evidence="1" id="KW-1133">Transmembrane helix</keyword>
<feature type="transmembrane region" description="Helical" evidence="1">
    <location>
        <begin position="551"/>
        <end position="578"/>
    </location>
</feature>
<feature type="transmembrane region" description="Helical" evidence="1">
    <location>
        <begin position="509"/>
        <end position="531"/>
    </location>
</feature>
<gene>
    <name evidence="3" type="ORF">RRG08_033317</name>
</gene>
<evidence type="ECO:0000256" key="1">
    <source>
        <dbReference type="SAM" id="Phobius"/>
    </source>
</evidence>
<keyword evidence="1" id="KW-0812">Transmembrane</keyword>
<feature type="transmembrane region" description="Helical" evidence="1">
    <location>
        <begin position="813"/>
        <end position="834"/>
    </location>
</feature>
<evidence type="ECO:0000313" key="4">
    <source>
        <dbReference type="Proteomes" id="UP001283361"/>
    </source>
</evidence>
<reference evidence="3" key="1">
    <citation type="journal article" date="2023" name="G3 (Bethesda)">
        <title>A reference genome for the long-term kleptoplast-retaining sea slug Elysia crispata morphotype clarki.</title>
        <authorList>
            <person name="Eastman K.E."/>
            <person name="Pendleton A.L."/>
            <person name="Shaikh M.A."/>
            <person name="Suttiyut T."/>
            <person name="Ogas R."/>
            <person name="Tomko P."/>
            <person name="Gavelis G."/>
            <person name="Widhalm J.R."/>
            <person name="Wisecaver J.H."/>
        </authorList>
    </citation>
    <scope>NUCLEOTIDE SEQUENCE</scope>
    <source>
        <strain evidence="3">ECLA1</strain>
    </source>
</reference>
<dbReference type="Pfam" id="PF01757">
    <property type="entry name" value="Acyl_transf_3"/>
    <property type="match status" value="1"/>
</dbReference>
<dbReference type="InterPro" id="IPR018247">
    <property type="entry name" value="EF_Hand_1_Ca_BS"/>
</dbReference>
<organism evidence="3 4">
    <name type="scientific">Elysia crispata</name>
    <name type="common">lettuce slug</name>
    <dbReference type="NCBI Taxonomy" id="231223"/>
    <lineage>
        <taxon>Eukaryota</taxon>
        <taxon>Metazoa</taxon>
        <taxon>Spiralia</taxon>
        <taxon>Lophotrochozoa</taxon>
        <taxon>Mollusca</taxon>
        <taxon>Gastropoda</taxon>
        <taxon>Heterobranchia</taxon>
        <taxon>Euthyneura</taxon>
        <taxon>Panpulmonata</taxon>
        <taxon>Sacoglossa</taxon>
        <taxon>Placobranchoidea</taxon>
        <taxon>Plakobranchidae</taxon>
        <taxon>Elysia</taxon>
    </lineage>
</organism>
<keyword evidence="1" id="KW-0472">Membrane</keyword>
<dbReference type="EMBL" id="JAWDGP010008006">
    <property type="protein sequence ID" value="KAK3697587.1"/>
    <property type="molecule type" value="Genomic_DNA"/>
</dbReference>
<dbReference type="InterPro" id="IPR002656">
    <property type="entry name" value="Acyl_transf_3_dom"/>
</dbReference>
<evidence type="ECO:0000313" key="3">
    <source>
        <dbReference type="EMBL" id="KAK3697587.1"/>
    </source>
</evidence>
<feature type="domain" description="Nose resistant-to-fluoxetine protein N-terminal" evidence="2">
    <location>
        <begin position="191"/>
        <end position="368"/>
    </location>
</feature>
<feature type="transmembrane region" description="Helical" evidence="1">
    <location>
        <begin position="598"/>
        <end position="619"/>
    </location>
</feature>
<dbReference type="PANTHER" id="PTHR11161:SF12">
    <property type="entry name" value="ACYLTRANSFERASE 3 DOMAIN-CONTAINING PROTEIN-RELATED"/>
    <property type="match status" value="1"/>
</dbReference>
<comment type="caution">
    <text evidence="3">The sequence shown here is derived from an EMBL/GenBank/DDBJ whole genome shotgun (WGS) entry which is preliminary data.</text>
</comment>
<dbReference type="Pfam" id="PF20146">
    <property type="entry name" value="NRF"/>
    <property type="match status" value="1"/>
</dbReference>
<feature type="transmembrane region" description="Helical" evidence="1">
    <location>
        <begin position="862"/>
        <end position="882"/>
    </location>
</feature>
<evidence type="ECO:0000259" key="2">
    <source>
        <dbReference type="SMART" id="SM00703"/>
    </source>
</evidence>
<feature type="transmembrane region" description="Helical" evidence="1">
    <location>
        <begin position="388"/>
        <end position="412"/>
    </location>
</feature>
<proteinExistence type="predicted"/>
<feature type="transmembrane region" description="Helical" evidence="1">
    <location>
        <begin position="922"/>
        <end position="944"/>
    </location>
</feature>
<dbReference type="GO" id="GO:0016747">
    <property type="term" value="F:acyltransferase activity, transferring groups other than amino-acyl groups"/>
    <property type="evidence" value="ECO:0007669"/>
    <property type="project" value="InterPro"/>
</dbReference>
<dbReference type="SMART" id="SM00703">
    <property type="entry name" value="NRF"/>
    <property type="match status" value="1"/>
</dbReference>